<comment type="similarity">
    <text evidence="2 8 13">Belongs to the glutamyl-tRNA reductase family.</text>
</comment>
<keyword evidence="19" id="KW-1185">Reference proteome</keyword>
<dbReference type="PANTHER" id="PTHR43013">
    <property type="entry name" value="GLUTAMYL-TRNA REDUCTASE"/>
    <property type="match status" value="1"/>
</dbReference>
<comment type="caution">
    <text evidence="18">The sequence shown here is derived from an EMBL/GenBank/DDBJ whole genome shotgun (WGS) entry which is preliminary data.</text>
</comment>
<dbReference type="Pfam" id="PF05201">
    <property type="entry name" value="GlutR_N"/>
    <property type="match status" value="1"/>
</dbReference>
<feature type="domain" description="Glutamyl-tRNA reductase N-terminal" evidence="17">
    <location>
        <begin position="14"/>
        <end position="159"/>
    </location>
</feature>
<keyword evidence="6 8" id="KW-0627">Porphyrin biosynthesis</keyword>
<evidence type="ECO:0000256" key="2">
    <source>
        <dbReference type="ARBA" id="ARBA00005916"/>
    </source>
</evidence>
<dbReference type="InterPro" id="IPR015895">
    <property type="entry name" value="4pyrrol_synth_GluRdtase_N"/>
</dbReference>
<dbReference type="InterPro" id="IPR036453">
    <property type="entry name" value="GluRdtase_dimer_dom_sf"/>
</dbReference>
<dbReference type="NCBIfam" id="NF000750">
    <property type="entry name" value="PRK00045.3-4"/>
    <property type="match status" value="1"/>
</dbReference>
<evidence type="ECO:0000259" key="15">
    <source>
        <dbReference type="Pfam" id="PF00745"/>
    </source>
</evidence>
<comment type="miscellaneous">
    <text evidence="8">During catalysis, the active site Cys acts as a nucleophile attacking the alpha-carbonyl group of tRNA-bound glutamate with the formation of a thioester intermediate between enzyme and glutamate, and the concomitant release of tRNA(Glu). The thioester intermediate is finally reduced by direct hydride transfer from NADPH, to form the product GSA.</text>
</comment>
<evidence type="ECO:0000256" key="6">
    <source>
        <dbReference type="ARBA" id="ARBA00023244"/>
    </source>
</evidence>
<dbReference type="InterPro" id="IPR036291">
    <property type="entry name" value="NAD(P)-bd_dom_sf"/>
</dbReference>
<evidence type="ECO:0000313" key="19">
    <source>
        <dbReference type="Proteomes" id="UP000319746"/>
    </source>
</evidence>
<feature type="region of interest" description="Disordered" evidence="14">
    <location>
        <begin position="430"/>
        <end position="458"/>
    </location>
</feature>
<reference evidence="18 19" key="1">
    <citation type="submission" date="2019-06" db="EMBL/GenBank/DDBJ databases">
        <title>Sequencing the genomes of 1000 actinobacteria strains.</title>
        <authorList>
            <person name="Klenk H.-P."/>
        </authorList>
    </citation>
    <scope>NUCLEOTIDE SEQUENCE [LARGE SCALE GENOMIC DNA]</scope>
    <source>
        <strain evidence="18 19">DSM 24083</strain>
    </source>
</reference>
<dbReference type="SUPFAM" id="SSF69742">
    <property type="entry name" value="Glutamyl tRNA-reductase catalytic, N-terminal domain"/>
    <property type="match status" value="1"/>
</dbReference>
<feature type="binding site" evidence="8 10">
    <location>
        <begin position="49"/>
        <end position="52"/>
    </location>
    <ligand>
        <name>substrate</name>
    </ligand>
</feature>
<evidence type="ECO:0000256" key="3">
    <source>
        <dbReference type="ARBA" id="ARBA00012970"/>
    </source>
</evidence>
<evidence type="ECO:0000256" key="10">
    <source>
        <dbReference type="PIRSR" id="PIRSR000445-2"/>
    </source>
</evidence>
<sequence length="458" mass="48784">MGGIVVMFSLVAAHTWLDLETVAQLASGTTEVSEAVSSDAVSGVVTLSTCNRVEIYAEAGSADNVEQAAEDILHTVAKNSQMPYDDVAAAFKLYRHEAAVRHLFEVGSGLKSAVVGEREIAGQVRRALTDAREAGHTTGTLTKLFETASRTAKDIGAQTALGSTGRSIVSVALDLTTELRAGTSVVGAQRFWKDANILLVGTGAYAGTTLAQLEARGAKHVAVHSSSGRAQQFVEDRGGWAMALGGSEVEGAFAEADVLIGVSGGERTVSATQLERLREGATHRLTVLDLALTHDFDPAIGDLPAVDLITLESVKMAAPTEQQASITQAQQLVDQAVDEYLTDKRERSAADAIVTLRSHTMAVLDEEMARVRERHGCTAAAEEVQLAMRRMVRQMLHEPTVRARQAAANGTLEEYEAALETVFGLDVAEATKDRRRNGRTQPTAPAHLDTSEAQQRTA</sequence>
<dbReference type="Pfam" id="PF01488">
    <property type="entry name" value="Shikimate_DH"/>
    <property type="match status" value="1"/>
</dbReference>
<evidence type="ECO:0000313" key="18">
    <source>
        <dbReference type="EMBL" id="TQL65961.1"/>
    </source>
</evidence>
<evidence type="ECO:0000259" key="17">
    <source>
        <dbReference type="Pfam" id="PF05201"/>
    </source>
</evidence>
<dbReference type="InterPro" id="IPR015896">
    <property type="entry name" value="4pyrrol_synth_GluRdtase_dimer"/>
</dbReference>
<feature type="binding site" evidence="8 10">
    <location>
        <position position="112"/>
    </location>
    <ligand>
        <name>substrate</name>
    </ligand>
</feature>
<dbReference type="PANTHER" id="PTHR43013:SF1">
    <property type="entry name" value="GLUTAMYL-TRNA REDUCTASE"/>
    <property type="match status" value="1"/>
</dbReference>
<evidence type="ECO:0000256" key="11">
    <source>
        <dbReference type="PIRSR" id="PIRSR000445-3"/>
    </source>
</evidence>
<evidence type="ECO:0000256" key="13">
    <source>
        <dbReference type="RuleBase" id="RU000584"/>
    </source>
</evidence>
<dbReference type="PIRSF" id="PIRSF000445">
    <property type="entry name" value="4pyrrol_synth_GluRdtase"/>
    <property type="match status" value="1"/>
</dbReference>
<feature type="binding site" evidence="8 11">
    <location>
        <begin position="201"/>
        <end position="206"/>
    </location>
    <ligand>
        <name>NADP(+)</name>
        <dbReference type="ChEBI" id="CHEBI:58349"/>
    </ligand>
</feature>
<dbReference type="InterPro" id="IPR036343">
    <property type="entry name" value="GluRdtase_N_sf"/>
</dbReference>
<feature type="site" description="Important for activity" evidence="8 12">
    <location>
        <position position="102"/>
    </location>
</feature>
<evidence type="ECO:0000256" key="5">
    <source>
        <dbReference type="ARBA" id="ARBA00023002"/>
    </source>
</evidence>
<organism evidence="18 19">
    <name type="scientific">Enteractinococcus coprophilus</name>
    <dbReference type="NCBI Taxonomy" id="1027633"/>
    <lineage>
        <taxon>Bacteria</taxon>
        <taxon>Bacillati</taxon>
        <taxon>Actinomycetota</taxon>
        <taxon>Actinomycetes</taxon>
        <taxon>Micrococcales</taxon>
        <taxon>Micrococcaceae</taxon>
    </lineage>
</organism>
<comment type="function">
    <text evidence="8">Catalyzes the NADPH-dependent reduction of glutamyl-tRNA(Glu) to glutamate 1-semialdehyde (GSA).</text>
</comment>
<accession>A0A543A048</accession>
<feature type="binding site" evidence="8 10">
    <location>
        <begin position="117"/>
        <end position="119"/>
    </location>
    <ligand>
        <name>substrate</name>
    </ligand>
</feature>
<comment type="pathway">
    <text evidence="1 8 13">Porphyrin-containing compound metabolism; protoporphyrin-IX biosynthesis; 5-aminolevulinate from L-glutamyl-tRNA(Glu): step 1/2.</text>
</comment>
<evidence type="ECO:0000256" key="12">
    <source>
        <dbReference type="PIRSR" id="PIRSR000445-4"/>
    </source>
</evidence>
<feature type="domain" description="Tetrapyrrole biosynthesis glutamyl-tRNA reductase dimerisation" evidence="15">
    <location>
        <begin position="328"/>
        <end position="425"/>
    </location>
</feature>
<proteinExistence type="inferred from homology"/>
<dbReference type="InterPro" id="IPR006151">
    <property type="entry name" value="Shikm_DH/Glu-tRNA_Rdtase"/>
</dbReference>
<comment type="catalytic activity">
    <reaction evidence="7 8 13">
        <text>(S)-4-amino-5-oxopentanoate + tRNA(Glu) + NADP(+) = L-glutamyl-tRNA(Glu) + NADPH + H(+)</text>
        <dbReference type="Rhea" id="RHEA:12344"/>
        <dbReference type="Rhea" id="RHEA-COMP:9663"/>
        <dbReference type="Rhea" id="RHEA-COMP:9680"/>
        <dbReference type="ChEBI" id="CHEBI:15378"/>
        <dbReference type="ChEBI" id="CHEBI:57501"/>
        <dbReference type="ChEBI" id="CHEBI:57783"/>
        <dbReference type="ChEBI" id="CHEBI:58349"/>
        <dbReference type="ChEBI" id="CHEBI:78442"/>
        <dbReference type="ChEBI" id="CHEBI:78520"/>
        <dbReference type="EC" id="1.2.1.70"/>
    </reaction>
</comment>
<feature type="active site" description="Nucleophile" evidence="8 9">
    <location>
        <position position="50"/>
    </location>
</feature>
<dbReference type="AlphaFoldDB" id="A0A543A048"/>
<evidence type="ECO:0000256" key="8">
    <source>
        <dbReference type="HAMAP-Rule" id="MF_00087"/>
    </source>
</evidence>
<evidence type="ECO:0000259" key="16">
    <source>
        <dbReference type="Pfam" id="PF01488"/>
    </source>
</evidence>
<protein>
    <recommendedName>
        <fullName evidence="3 8">Glutamyl-tRNA reductase</fullName>
        <shortName evidence="8">GluTR</shortName>
        <ecNumber evidence="3 8">1.2.1.70</ecNumber>
    </recommendedName>
</protein>
<evidence type="ECO:0000256" key="4">
    <source>
        <dbReference type="ARBA" id="ARBA00022857"/>
    </source>
</evidence>
<evidence type="ECO:0000256" key="1">
    <source>
        <dbReference type="ARBA" id="ARBA00005059"/>
    </source>
</evidence>
<dbReference type="Proteomes" id="UP000319746">
    <property type="component" value="Unassembled WGS sequence"/>
</dbReference>
<dbReference type="GO" id="GO:0008883">
    <property type="term" value="F:glutamyl-tRNA reductase activity"/>
    <property type="evidence" value="ECO:0007669"/>
    <property type="project" value="UniProtKB-UniRule"/>
</dbReference>
<dbReference type="InterPro" id="IPR000343">
    <property type="entry name" value="4pyrrol_synth_GluRdtase"/>
</dbReference>
<dbReference type="NCBIfam" id="TIGR01035">
    <property type="entry name" value="hemA"/>
    <property type="match status" value="1"/>
</dbReference>
<comment type="subunit">
    <text evidence="8">Homodimer.</text>
</comment>
<keyword evidence="5 8" id="KW-0560">Oxidoreductase</keyword>
<dbReference type="Gene3D" id="3.30.460.30">
    <property type="entry name" value="Glutamyl-tRNA reductase, N-terminal domain"/>
    <property type="match status" value="1"/>
</dbReference>
<dbReference type="EC" id="1.2.1.70" evidence="3 8"/>
<dbReference type="SUPFAM" id="SSF69075">
    <property type="entry name" value="Glutamyl tRNA-reductase dimerization domain"/>
    <property type="match status" value="1"/>
</dbReference>
<evidence type="ECO:0000256" key="9">
    <source>
        <dbReference type="PIRSR" id="PIRSR000445-1"/>
    </source>
</evidence>
<evidence type="ECO:0000256" key="7">
    <source>
        <dbReference type="ARBA" id="ARBA00047464"/>
    </source>
</evidence>
<dbReference type="EMBL" id="VFOU01000004">
    <property type="protein sequence ID" value="TQL65961.1"/>
    <property type="molecule type" value="Genomic_DNA"/>
</dbReference>
<dbReference type="UniPathway" id="UPA00251">
    <property type="reaction ID" value="UER00316"/>
</dbReference>
<dbReference type="GO" id="GO:0019353">
    <property type="term" value="P:protoporphyrinogen IX biosynthetic process from glutamate"/>
    <property type="evidence" value="ECO:0007669"/>
    <property type="project" value="TreeGrafter"/>
</dbReference>
<dbReference type="Gene3D" id="3.40.50.720">
    <property type="entry name" value="NAD(P)-binding Rossmann-like Domain"/>
    <property type="match status" value="1"/>
</dbReference>
<name>A0A543A048_9MICC</name>
<gene>
    <name evidence="8" type="primary">hemA</name>
    <name evidence="18" type="ORF">FB556_2438</name>
</gene>
<evidence type="ECO:0000256" key="14">
    <source>
        <dbReference type="SAM" id="MobiDB-lite"/>
    </source>
</evidence>
<feature type="binding site" evidence="8 10">
    <location>
        <position position="123"/>
    </location>
    <ligand>
        <name>substrate</name>
    </ligand>
</feature>
<dbReference type="GO" id="GO:0050661">
    <property type="term" value="F:NADP binding"/>
    <property type="evidence" value="ECO:0007669"/>
    <property type="project" value="InterPro"/>
</dbReference>
<dbReference type="Pfam" id="PF00745">
    <property type="entry name" value="GlutR_dimer"/>
    <property type="match status" value="1"/>
</dbReference>
<dbReference type="HAMAP" id="MF_00087">
    <property type="entry name" value="Glu_tRNA_reductase"/>
    <property type="match status" value="1"/>
</dbReference>
<comment type="domain">
    <text evidence="8">Possesses an unusual extended V-shaped dimeric structure with each monomer consisting of three distinct domains arranged along a curved 'spinal' alpha-helix. The N-terminal catalytic domain specifically recognizes the glutamate moiety of the substrate. The second domain is the NADPH-binding domain, and the third C-terminal domain is responsible for dimerization.</text>
</comment>
<feature type="domain" description="Quinate/shikimate 5-dehydrogenase/glutamyl-tRNA reductase" evidence="16">
    <location>
        <begin position="192"/>
        <end position="315"/>
    </location>
</feature>
<keyword evidence="4 8" id="KW-0521">NADP</keyword>
<dbReference type="SUPFAM" id="SSF51735">
    <property type="entry name" value="NAD(P)-binding Rossmann-fold domains"/>
    <property type="match status" value="1"/>
</dbReference>